<protein>
    <submittedName>
        <fullName evidence="1">Uncharacterized protein</fullName>
    </submittedName>
</protein>
<reference evidence="1 2" key="1">
    <citation type="journal article" date="2017" name="Environ. Microbiol.">
        <title>Decay of the glycolytic pathway and adaptation to intranuclear parasitism within Enterocytozoonidae microsporidia.</title>
        <authorList>
            <person name="Wiredu Boakye D."/>
            <person name="Jaroenlak P."/>
            <person name="Prachumwat A."/>
            <person name="Williams T.A."/>
            <person name="Bateman K.S."/>
            <person name="Itsathitphaisarn O."/>
            <person name="Sritunyalucksana K."/>
            <person name="Paszkiewicz K.H."/>
            <person name="Moore K.A."/>
            <person name="Stentiford G.D."/>
            <person name="Williams B.A."/>
        </authorList>
    </citation>
    <scope>NUCLEOTIDE SEQUENCE [LARGE SCALE GENOMIC DNA]</scope>
    <source>
        <strain evidence="2">canceri</strain>
    </source>
</reference>
<organism evidence="1 2">
    <name type="scientific">Hepatospora eriocheir</name>
    <dbReference type="NCBI Taxonomy" id="1081669"/>
    <lineage>
        <taxon>Eukaryota</taxon>
        <taxon>Fungi</taxon>
        <taxon>Fungi incertae sedis</taxon>
        <taxon>Microsporidia</taxon>
        <taxon>Hepatosporidae</taxon>
        <taxon>Hepatospora</taxon>
    </lineage>
</organism>
<accession>A0A1X0Q8L1</accession>
<comment type="caution">
    <text evidence="1">The sequence shown here is derived from an EMBL/GenBank/DDBJ whole genome shotgun (WGS) entry which is preliminary data.</text>
</comment>
<gene>
    <name evidence="1" type="ORF">A0H76_547</name>
</gene>
<sequence>MCSRKCANPLNLGSSLKDPTFIDTEIHPLSNLLLLTNNTSTPFDNVSFSYSLLSNLLFIISDINYGL</sequence>
<evidence type="ECO:0000313" key="2">
    <source>
        <dbReference type="Proteomes" id="UP000192501"/>
    </source>
</evidence>
<dbReference type="EMBL" id="LTAI01001201">
    <property type="protein sequence ID" value="ORD96025.1"/>
    <property type="molecule type" value="Genomic_DNA"/>
</dbReference>
<dbReference type="VEuPathDB" id="MicrosporidiaDB:A0H76_547"/>
<proteinExistence type="predicted"/>
<dbReference type="AlphaFoldDB" id="A0A1X0Q8L1"/>
<name>A0A1X0Q8L1_9MICR</name>
<evidence type="ECO:0000313" key="1">
    <source>
        <dbReference type="EMBL" id="ORD96025.1"/>
    </source>
</evidence>
<dbReference type="Proteomes" id="UP000192501">
    <property type="component" value="Unassembled WGS sequence"/>
</dbReference>